<feature type="region of interest" description="Disordered" evidence="4">
    <location>
        <begin position="197"/>
        <end position="226"/>
    </location>
</feature>
<evidence type="ECO:0000313" key="6">
    <source>
        <dbReference type="EMBL" id="MXP24631.1"/>
    </source>
</evidence>
<dbReference type="Proteomes" id="UP000460561">
    <property type="component" value="Unassembled WGS sequence"/>
</dbReference>
<proteinExistence type="inferred from homology"/>
<feature type="signal peptide" evidence="5">
    <location>
        <begin position="1"/>
        <end position="29"/>
    </location>
</feature>
<keyword evidence="7" id="KW-1185">Reference proteome</keyword>
<keyword evidence="3" id="KW-0175">Coiled coil</keyword>
<feature type="chain" id="PRO_5032578708" evidence="5">
    <location>
        <begin position="30"/>
        <end position="226"/>
    </location>
</feature>
<dbReference type="Pfam" id="PF03938">
    <property type="entry name" value="OmpH"/>
    <property type="match status" value="1"/>
</dbReference>
<dbReference type="SUPFAM" id="SSF111384">
    <property type="entry name" value="OmpH-like"/>
    <property type="match status" value="1"/>
</dbReference>
<dbReference type="RefSeq" id="WP_160737847.1">
    <property type="nucleotide sequence ID" value="NZ_WTYQ01000001.1"/>
</dbReference>
<name>A0A845A6H1_9SPHN</name>
<evidence type="ECO:0000256" key="1">
    <source>
        <dbReference type="ARBA" id="ARBA00009091"/>
    </source>
</evidence>
<evidence type="ECO:0000256" key="3">
    <source>
        <dbReference type="SAM" id="Coils"/>
    </source>
</evidence>
<dbReference type="GO" id="GO:0005829">
    <property type="term" value="C:cytosol"/>
    <property type="evidence" value="ECO:0007669"/>
    <property type="project" value="TreeGrafter"/>
</dbReference>
<dbReference type="InterPro" id="IPR024930">
    <property type="entry name" value="Skp_dom_sf"/>
</dbReference>
<dbReference type="GO" id="GO:0051082">
    <property type="term" value="F:unfolded protein binding"/>
    <property type="evidence" value="ECO:0007669"/>
    <property type="project" value="InterPro"/>
</dbReference>
<reference evidence="6 7" key="1">
    <citation type="submission" date="2019-12" db="EMBL/GenBank/DDBJ databases">
        <title>Genomic-based taxomic classification of the family Erythrobacteraceae.</title>
        <authorList>
            <person name="Xu L."/>
        </authorList>
    </citation>
    <scope>NUCLEOTIDE SEQUENCE [LARGE SCALE GENOMIC DNA]</scope>
    <source>
        <strain evidence="6 7">DSM 18604</strain>
    </source>
</reference>
<sequence length="226" mass="24403">MKNLLKPAFAAGIALASLTAPLAVAPASAQVAQGIGVVNPDAVVVNSAAFKAAQQQRQTTYQAQIQQATQRRDQIQAELDPLIKKLQADSQAANANQQALQQQAAQIQQREQAGQRELQQILAPYSLSQAYIEEQINDKLMDAVQAAAKKRKMTLILDATNGSVAYAEAAYNITQDSVNELNTLLPSVQVVPPQGWLPRQMREQQAQQQAAQQQAQAQQPAATTGR</sequence>
<keyword evidence="2 5" id="KW-0732">Signal</keyword>
<dbReference type="OrthoDB" id="7427936at2"/>
<dbReference type="EMBL" id="WTYQ01000001">
    <property type="protein sequence ID" value="MXP24631.1"/>
    <property type="molecule type" value="Genomic_DNA"/>
</dbReference>
<accession>A0A845A6H1</accession>
<evidence type="ECO:0000256" key="5">
    <source>
        <dbReference type="SAM" id="SignalP"/>
    </source>
</evidence>
<dbReference type="InterPro" id="IPR005632">
    <property type="entry name" value="Chaperone_Skp"/>
</dbReference>
<feature type="coiled-coil region" evidence="3">
    <location>
        <begin position="58"/>
        <end position="110"/>
    </location>
</feature>
<dbReference type="GO" id="GO:0050821">
    <property type="term" value="P:protein stabilization"/>
    <property type="evidence" value="ECO:0007669"/>
    <property type="project" value="TreeGrafter"/>
</dbReference>
<comment type="similarity">
    <text evidence="1">Belongs to the Skp family.</text>
</comment>
<evidence type="ECO:0000313" key="7">
    <source>
        <dbReference type="Proteomes" id="UP000460561"/>
    </source>
</evidence>
<dbReference type="PANTHER" id="PTHR35089">
    <property type="entry name" value="CHAPERONE PROTEIN SKP"/>
    <property type="match status" value="1"/>
</dbReference>
<evidence type="ECO:0000256" key="4">
    <source>
        <dbReference type="SAM" id="MobiDB-lite"/>
    </source>
</evidence>
<dbReference type="AlphaFoldDB" id="A0A845A6H1"/>
<evidence type="ECO:0000256" key="2">
    <source>
        <dbReference type="ARBA" id="ARBA00022729"/>
    </source>
</evidence>
<dbReference type="Gene3D" id="3.30.910.20">
    <property type="entry name" value="Skp domain"/>
    <property type="match status" value="1"/>
</dbReference>
<protein>
    <submittedName>
        <fullName evidence="6">OmpH family outer membrane protein</fullName>
    </submittedName>
</protein>
<dbReference type="SMART" id="SM00935">
    <property type="entry name" value="OmpH"/>
    <property type="match status" value="1"/>
</dbReference>
<dbReference type="PANTHER" id="PTHR35089:SF1">
    <property type="entry name" value="CHAPERONE PROTEIN SKP"/>
    <property type="match status" value="1"/>
</dbReference>
<organism evidence="6 7">
    <name type="scientific">Altericroceibacterium indicum</name>
    <dbReference type="NCBI Taxonomy" id="374177"/>
    <lineage>
        <taxon>Bacteria</taxon>
        <taxon>Pseudomonadati</taxon>
        <taxon>Pseudomonadota</taxon>
        <taxon>Alphaproteobacteria</taxon>
        <taxon>Sphingomonadales</taxon>
        <taxon>Erythrobacteraceae</taxon>
        <taxon>Altericroceibacterium</taxon>
    </lineage>
</organism>
<gene>
    <name evidence="6" type="ORF">GRI39_01035</name>
</gene>
<feature type="compositionally biased region" description="Low complexity" evidence="4">
    <location>
        <begin position="204"/>
        <end position="226"/>
    </location>
</feature>
<comment type="caution">
    <text evidence="6">The sequence shown here is derived from an EMBL/GenBank/DDBJ whole genome shotgun (WGS) entry which is preliminary data.</text>
</comment>